<comment type="caution">
    <text evidence="2">The sequence shown here is derived from an EMBL/GenBank/DDBJ whole genome shotgun (WGS) entry which is preliminary data.</text>
</comment>
<organism evidence="2 3">
    <name type="scientific">Paraglaciecola mesophila KMM 241</name>
    <dbReference type="NCBI Taxonomy" id="1128912"/>
    <lineage>
        <taxon>Bacteria</taxon>
        <taxon>Pseudomonadati</taxon>
        <taxon>Pseudomonadota</taxon>
        <taxon>Gammaproteobacteria</taxon>
        <taxon>Alteromonadales</taxon>
        <taxon>Alteromonadaceae</taxon>
        <taxon>Paraglaciecola</taxon>
    </lineage>
</organism>
<feature type="region of interest" description="Disordered" evidence="1">
    <location>
        <begin position="1"/>
        <end position="30"/>
    </location>
</feature>
<name>K6Z732_9ALTE</name>
<reference evidence="2 3" key="1">
    <citation type="journal article" date="2017" name="Antonie Van Leeuwenhoek">
        <title>Rhizobium rhizosphaerae sp. nov., a novel species isolated from rice rhizosphere.</title>
        <authorList>
            <person name="Zhao J.J."/>
            <person name="Zhang J."/>
            <person name="Zhang R.J."/>
            <person name="Zhang C.W."/>
            <person name="Yin H.Q."/>
            <person name="Zhang X.X."/>
        </authorList>
    </citation>
    <scope>NUCLEOTIDE SEQUENCE [LARGE SCALE GENOMIC DNA]</scope>
    <source>
        <strain evidence="2 3">KMM 241</strain>
    </source>
</reference>
<evidence type="ECO:0000256" key="1">
    <source>
        <dbReference type="SAM" id="MobiDB-lite"/>
    </source>
</evidence>
<sequence length="57" mass="6444">MQQTNAEKASSARSKTSKQNFYTKNGGQLEPPFLFVRSYGSMPALYKLIAKRLAEFI</sequence>
<evidence type="ECO:0000313" key="3">
    <source>
        <dbReference type="Proteomes" id="UP000006263"/>
    </source>
</evidence>
<feature type="compositionally biased region" description="Polar residues" evidence="1">
    <location>
        <begin position="1"/>
        <end position="26"/>
    </location>
</feature>
<dbReference type="Proteomes" id="UP000006263">
    <property type="component" value="Unassembled WGS sequence"/>
</dbReference>
<dbReference type="AlphaFoldDB" id="K6Z732"/>
<gene>
    <name evidence="2" type="ORF">GMES_3914</name>
</gene>
<dbReference type="EMBL" id="BAEP01000075">
    <property type="protein sequence ID" value="GAC26187.1"/>
    <property type="molecule type" value="Genomic_DNA"/>
</dbReference>
<protein>
    <submittedName>
        <fullName evidence="2">Uncharacterized protein</fullName>
    </submittedName>
</protein>
<evidence type="ECO:0000313" key="2">
    <source>
        <dbReference type="EMBL" id="GAC26187.1"/>
    </source>
</evidence>
<accession>K6Z732</accession>
<proteinExistence type="predicted"/>